<evidence type="ECO:0000313" key="3">
    <source>
        <dbReference type="Proteomes" id="UP000315400"/>
    </source>
</evidence>
<proteinExistence type="predicted"/>
<organism evidence="2 3">
    <name type="scientific">Spiribacter salinus</name>
    <dbReference type="NCBI Taxonomy" id="1335746"/>
    <lineage>
        <taxon>Bacteria</taxon>
        <taxon>Pseudomonadati</taxon>
        <taxon>Pseudomonadota</taxon>
        <taxon>Gammaproteobacteria</taxon>
        <taxon>Chromatiales</taxon>
        <taxon>Ectothiorhodospiraceae</taxon>
        <taxon>Spiribacter</taxon>
    </lineage>
</organism>
<feature type="domain" description="Alpha-L-glutamate ligase-related protein ATP-grasp" evidence="1">
    <location>
        <begin position="98"/>
        <end position="350"/>
    </location>
</feature>
<dbReference type="AlphaFoldDB" id="A0A540VIB6"/>
<dbReference type="Proteomes" id="UP000315400">
    <property type="component" value="Unassembled WGS sequence"/>
</dbReference>
<sequence length="373" mass="41277">MNALQRINPKRRSPMKVRRPAWLDGVIISSSRPINAVARIGGCIATQKGGILRNSYKVFRLMAFGHYSLREIQNYEMLSPAPPFEGRAISKESALRILRRLNRPDNLPLTEDKLLFSRICGEHCLPCPATLATISHGTATPEPNMPVEAPPGIVAKPVDGAYGRGILFLDRRGDRYIGGSLELPVEDWPKALASRLPRDETWLVQTRYRPHRVVRKLSGSEALTTYRVGTYRAPGSDNPEIIFQYLRLAGPGSLLDNFAWARGGNAIVTLNAEGDRLQDVLTYNAAVGRLESTWVHPWTDEQLHGIPAPLAEECRGLACNAARAFAPLRAVGWDIGISEDGPVLIEGNAHFDPPFASIFPADGWRRLAMEAHR</sequence>
<dbReference type="InterPro" id="IPR039523">
    <property type="entry name" value="RimK-rel_E_lig_ATP-grasp"/>
</dbReference>
<accession>A0A540VIB6</accession>
<name>A0A540VIB6_9GAMM</name>
<comment type="caution">
    <text evidence="2">The sequence shown here is derived from an EMBL/GenBank/DDBJ whole genome shotgun (WGS) entry which is preliminary data.</text>
</comment>
<gene>
    <name evidence="2" type="ORF">FKY71_16585</name>
</gene>
<dbReference type="SUPFAM" id="SSF56059">
    <property type="entry name" value="Glutathione synthetase ATP-binding domain-like"/>
    <property type="match status" value="1"/>
</dbReference>
<evidence type="ECO:0000259" key="1">
    <source>
        <dbReference type="Pfam" id="PF14397"/>
    </source>
</evidence>
<evidence type="ECO:0000313" key="2">
    <source>
        <dbReference type="EMBL" id="TQE96507.1"/>
    </source>
</evidence>
<dbReference type="EMBL" id="VIFK01000340">
    <property type="protein sequence ID" value="TQE96507.1"/>
    <property type="molecule type" value="Genomic_DNA"/>
</dbReference>
<reference evidence="2 3" key="1">
    <citation type="submission" date="2019-06" db="EMBL/GenBank/DDBJ databases">
        <title>Metagenome assembled Genome of Spiribacter salinus SL48-SHIP from the microbial mat of Salt Lake 48 (Novosibirsk region, Russia).</title>
        <authorList>
            <person name="Shipova A."/>
            <person name="Rozanov A.S."/>
            <person name="Bryanskaya A.V."/>
            <person name="Peltek S.E."/>
        </authorList>
    </citation>
    <scope>NUCLEOTIDE SEQUENCE [LARGE SCALE GENOMIC DNA]</scope>
    <source>
        <strain evidence="2">SL48-SHIP-2</strain>
    </source>
</reference>
<protein>
    <recommendedName>
        <fullName evidence="1">Alpha-L-glutamate ligase-related protein ATP-grasp domain-containing protein</fullName>
    </recommendedName>
</protein>
<dbReference type="Pfam" id="PF14397">
    <property type="entry name" value="ATPgrasp_ST"/>
    <property type="match status" value="1"/>
</dbReference>